<sequence>MIFSFSSPILLITSLSVIILHVAANTEKVIFTAPDVANIPVQSPTLRDLQLHLLSPDDPLVRANLTRVFPTQPGDAATGAATWLLLDHLTPSQRYELRVCWAAIQPTAFALDVYELDTVWSTPELIRSLEEYASKRQAVSGADQEHLPREQGERQSSVLLLQVRASADYFTDDAALMKTPPPVLADLILDPYFYNVIPQSLIPTIGYLVAVGLLAWFGARSIASKLQSIAITAESATKKQN</sequence>
<dbReference type="EMBL" id="JAGPYM010000001">
    <property type="protein sequence ID" value="KAH6900105.1"/>
    <property type="molecule type" value="Genomic_DNA"/>
</dbReference>
<protein>
    <submittedName>
        <fullName evidence="3">Uncharacterized protein</fullName>
    </submittedName>
</protein>
<gene>
    <name evidence="3" type="ORF">B0T10DRAFT_15296</name>
</gene>
<feature type="signal peptide" evidence="2">
    <location>
        <begin position="1"/>
        <end position="24"/>
    </location>
</feature>
<dbReference type="GO" id="GO:0005789">
    <property type="term" value="C:endoplasmic reticulum membrane"/>
    <property type="evidence" value="ECO:0007669"/>
    <property type="project" value="TreeGrafter"/>
</dbReference>
<reference evidence="3 4" key="1">
    <citation type="journal article" date="2021" name="Nat. Commun.">
        <title>Genetic determinants of endophytism in the Arabidopsis root mycobiome.</title>
        <authorList>
            <person name="Mesny F."/>
            <person name="Miyauchi S."/>
            <person name="Thiergart T."/>
            <person name="Pickel B."/>
            <person name="Atanasova L."/>
            <person name="Karlsson M."/>
            <person name="Huettel B."/>
            <person name="Barry K.W."/>
            <person name="Haridas S."/>
            <person name="Chen C."/>
            <person name="Bauer D."/>
            <person name="Andreopoulos W."/>
            <person name="Pangilinan J."/>
            <person name="LaButti K."/>
            <person name="Riley R."/>
            <person name="Lipzen A."/>
            <person name="Clum A."/>
            <person name="Drula E."/>
            <person name="Henrissat B."/>
            <person name="Kohler A."/>
            <person name="Grigoriev I.V."/>
            <person name="Martin F.M."/>
            <person name="Hacquard S."/>
        </authorList>
    </citation>
    <scope>NUCLEOTIDE SEQUENCE [LARGE SCALE GENOMIC DNA]</scope>
    <source>
        <strain evidence="3 4">MPI-CAGE-CH-0241</strain>
    </source>
</reference>
<dbReference type="AlphaFoldDB" id="A0A9P8WHM5"/>
<name>A0A9P8WHM5_9HYPO</name>
<feature type="chain" id="PRO_5040366144" evidence="2">
    <location>
        <begin position="25"/>
        <end position="241"/>
    </location>
</feature>
<accession>A0A9P8WHM5</accession>
<dbReference type="InterPro" id="IPR019433">
    <property type="entry name" value="GPI_ManTrfase_II_coact_Pga1"/>
</dbReference>
<dbReference type="GO" id="GO:0031501">
    <property type="term" value="C:mannosyltransferase complex"/>
    <property type="evidence" value="ECO:0007669"/>
    <property type="project" value="TreeGrafter"/>
</dbReference>
<evidence type="ECO:0000256" key="2">
    <source>
        <dbReference type="SAM" id="SignalP"/>
    </source>
</evidence>
<dbReference type="Proteomes" id="UP000777438">
    <property type="component" value="Unassembled WGS sequence"/>
</dbReference>
<keyword evidence="2" id="KW-0732">Signal</keyword>
<evidence type="ECO:0000313" key="3">
    <source>
        <dbReference type="EMBL" id="KAH6900105.1"/>
    </source>
</evidence>
<keyword evidence="1" id="KW-0472">Membrane</keyword>
<dbReference type="OrthoDB" id="3360032at2759"/>
<evidence type="ECO:0000313" key="4">
    <source>
        <dbReference type="Proteomes" id="UP000777438"/>
    </source>
</evidence>
<dbReference type="PANTHER" id="PTHR28022">
    <property type="entry name" value="GPI MANNOSYLTRANSFERASE 2 SUBUNIT PGA1"/>
    <property type="match status" value="1"/>
</dbReference>
<keyword evidence="1" id="KW-1133">Transmembrane helix</keyword>
<dbReference type="GO" id="GO:0000030">
    <property type="term" value="F:mannosyltransferase activity"/>
    <property type="evidence" value="ECO:0007669"/>
    <property type="project" value="TreeGrafter"/>
</dbReference>
<keyword evidence="1" id="KW-0812">Transmembrane</keyword>
<dbReference type="GO" id="GO:0006506">
    <property type="term" value="P:GPI anchor biosynthetic process"/>
    <property type="evidence" value="ECO:0007669"/>
    <property type="project" value="TreeGrafter"/>
</dbReference>
<evidence type="ECO:0000256" key="1">
    <source>
        <dbReference type="SAM" id="Phobius"/>
    </source>
</evidence>
<comment type="caution">
    <text evidence="3">The sequence shown here is derived from an EMBL/GenBank/DDBJ whole genome shotgun (WGS) entry which is preliminary data.</text>
</comment>
<organism evidence="3 4">
    <name type="scientific">Thelonectria olida</name>
    <dbReference type="NCBI Taxonomy" id="1576542"/>
    <lineage>
        <taxon>Eukaryota</taxon>
        <taxon>Fungi</taxon>
        <taxon>Dikarya</taxon>
        <taxon>Ascomycota</taxon>
        <taxon>Pezizomycotina</taxon>
        <taxon>Sordariomycetes</taxon>
        <taxon>Hypocreomycetidae</taxon>
        <taxon>Hypocreales</taxon>
        <taxon>Nectriaceae</taxon>
        <taxon>Thelonectria</taxon>
    </lineage>
</organism>
<keyword evidence="4" id="KW-1185">Reference proteome</keyword>
<feature type="transmembrane region" description="Helical" evidence="1">
    <location>
        <begin position="201"/>
        <end position="219"/>
    </location>
</feature>
<proteinExistence type="predicted"/>
<dbReference type="PANTHER" id="PTHR28022:SF1">
    <property type="entry name" value="GPI MANNOSYLTRANSFERASE 2 SUBUNIT PGA1"/>
    <property type="match status" value="1"/>
</dbReference>